<evidence type="ECO:0000313" key="1">
    <source>
        <dbReference type="EMBL" id="KAG0715254.1"/>
    </source>
</evidence>
<keyword evidence="2" id="KW-1185">Reference proteome</keyword>
<gene>
    <name evidence="1" type="ORF">GWK47_012351</name>
</gene>
<comment type="caution">
    <text evidence="1">The sequence shown here is derived from an EMBL/GenBank/DDBJ whole genome shotgun (WGS) entry which is preliminary data.</text>
</comment>
<dbReference type="EMBL" id="JACEEZ010019858">
    <property type="protein sequence ID" value="KAG0715254.1"/>
    <property type="molecule type" value="Genomic_DNA"/>
</dbReference>
<proteinExistence type="predicted"/>
<dbReference type="AlphaFoldDB" id="A0A8J4XZG9"/>
<accession>A0A8J4XZG9</accession>
<protein>
    <submittedName>
        <fullName evidence="1">Uncharacterized protein</fullName>
    </submittedName>
</protein>
<dbReference type="Proteomes" id="UP000770661">
    <property type="component" value="Unassembled WGS sequence"/>
</dbReference>
<dbReference type="OrthoDB" id="6372711at2759"/>
<organism evidence="1 2">
    <name type="scientific">Chionoecetes opilio</name>
    <name type="common">Atlantic snow crab</name>
    <name type="synonym">Cancer opilio</name>
    <dbReference type="NCBI Taxonomy" id="41210"/>
    <lineage>
        <taxon>Eukaryota</taxon>
        <taxon>Metazoa</taxon>
        <taxon>Ecdysozoa</taxon>
        <taxon>Arthropoda</taxon>
        <taxon>Crustacea</taxon>
        <taxon>Multicrustacea</taxon>
        <taxon>Malacostraca</taxon>
        <taxon>Eumalacostraca</taxon>
        <taxon>Eucarida</taxon>
        <taxon>Decapoda</taxon>
        <taxon>Pleocyemata</taxon>
        <taxon>Brachyura</taxon>
        <taxon>Eubrachyura</taxon>
        <taxon>Majoidea</taxon>
        <taxon>Majidae</taxon>
        <taxon>Chionoecetes</taxon>
    </lineage>
</organism>
<reference evidence="1" key="1">
    <citation type="submission" date="2020-07" db="EMBL/GenBank/DDBJ databases">
        <title>The High-quality genome of the commercially important snow crab, Chionoecetes opilio.</title>
        <authorList>
            <person name="Jeong J.-H."/>
            <person name="Ryu S."/>
        </authorList>
    </citation>
    <scope>NUCLEOTIDE SEQUENCE</scope>
    <source>
        <strain evidence="1">MADBK_172401_WGS</strain>
        <tissue evidence="1">Digestive gland</tissue>
    </source>
</reference>
<evidence type="ECO:0000313" key="2">
    <source>
        <dbReference type="Proteomes" id="UP000770661"/>
    </source>
</evidence>
<sequence>MLGVDYSSHSQIALSYVSITPLPLLLSTAKRLISQVCHSTWDTSLGDALHATTMGYYHSDFPHPWIRQTSRVLDVALTCL</sequence>
<name>A0A8J4XZG9_CHIOP</name>